<dbReference type="Gene3D" id="3.40.190.10">
    <property type="entry name" value="Periplasmic binding protein-like II"/>
    <property type="match status" value="1"/>
</dbReference>
<dbReference type="EMBL" id="JAGTUF010000006">
    <property type="protein sequence ID" value="MBR9971871.1"/>
    <property type="molecule type" value="Genomic_DNA"/>
</dbReference>
<comment type="caution">
    <text evidence="7">The sequence shown here is derived from an EMBL/GenBank/DDBJ whole genome shotgun (WGS) entry which is preliminary data.</text>
</comment>
<evidence type="ECO:0000256" key="3">
    <source>
        <dbReference type="ARBA" id="ARBA00022448"/>
    </source>
</evidence>
<dbReference type="RefSeq" id="WP_211548054.1">
    <property type="nucleotide sequence ID" value="NZ_JAGTUF010000006.1"/>
</dbReference>
<sequence>MRPRSRLRNLLAALACCLPLAANAQPAPARSELIIGLSQFPTILHPSIESMIVKAYALGFVHRPITAYDADWKLTCLMCTSLPTVENGLAKTEAGGGMAVTFTLPADAFWADGIPVTTDDVLFSWNVGKHPQSGVANAAIYRSISRIDTSADKKTFTLHLEKASGGYNVVTDFRVLPAHVEKAAFAEPEQYRKRSLYMAAPTTAGLYDGPYRVSEVATGSHVVLERNPYWKGKTPAFDRIVLRTIENTSALQAALLSGQIHMIAGEMGLPLDQAVSLANRLPAGLKAEFKPGLVYEHLDVNPAHPALADARVRKALLYGIDRQAISREMFGGKLPLADSNISPLEPIYSTSARRYGYDPRRAAALLDDAGWKAAGPGPRRNAAGQPLVIELGTTAGNHSRELVQQVIQAQLRQIGVEIRPFTEVSRSFFADKVTKRAFSGMILYSWFGTPGQVPRSTLHSAFIPSSANNFSGQNFTGYANPRMDALIDALEAELDPAKRADLWRQMQELYADDLPALPLFFTTASFITPDWLSGLRPTGHDAPSSLWVADWNRVAAAQR</sequence>
<dbReference type="InterPro" id="IPR000914">
    <property type="entry name" value="SBP_5_dom"/>
</dbReference>
<feature type="chain" id="PRO_5046389782" evidence="5">
    <location>
        <begin position="25"/>
        <end position="559"/>
    </location>
</feature>
<name>A0ABS5IBR8_9PROT</name>
<feature type="signal peptide" evidence="5">
    <location>
        <begin position="1"/>
        <end position="24"/>
    </location>
</feature>
<keyword evidence="4 5" id="KW-0732">Signal</keyword>
<evidence type="ECO:0000256" key="5">
    <source>
        <dbReference type="SAM" id="SignalP"/>
    </source>
</evidence>
<evidence type="ECO:0000313" key="8">
    <source>
        <dbReference type="Proteomes" id="UP000680714"/>
    </source>
</evidence>
<comment type="similarity">
    <text evidence="2">Belongs to the bacterial solute-binding protein 5 family.</text>
</comment>
<gene>
    <name evidence="7" type="ORF">KEC16_09095</name>
</gene>
<dbReference type="PANTHER" id="PTHR30290">
    <property type="entry name" value="PERIPLASMIC BINDING COMPONENT OF ABC TRANSPORTER"/>
    <property type="match status" value="1"/>
</dbReference>
<evidence type="ECO:0000259" key="6">
    <source>
        <dbReference type="Pfam" id="PF00496"/>
    </source>
</evidence>
<dbReference type="PIRSF" id="PIRSF002741">
    <property type="entry name" value="MppA"/>
    <property type="match status" value="1"/>
</dbReference>
<dbReference type="PANTHER" id="PTHR30290:SF9">
    <property type="entry name" value="OLIGOPEPTIDE-BINDING PROTEIN APPA"/>
    <property type="match status" value="1"/>
</dbReference>
<keyword evidence="3" id="KW-0813">Transport</keyword>
<comment type="subcellular location">
    <subcellularLocation>
        <location evidence="1">Periplasm</location>
    </subcellularLocation>
</comment>
<organism evidence="7 8">
    <name type="scientific">Magnetospirillum sulfuroxidans</name>
    <dbReference type="NCBI Taxonomy" id="611300"/>
    <lineage>
        <taxon>Bacteria</taxon>
        <taxon>Pseudomonadati</taxon>
        <taxon>Pseudomonadota</taxon>
        <taxon>Alphaproteobacteria</taxon>
        <taxon>Rhodospirillales</taxon>
        <taxon>Rhodospirillaceae</taxon>
        <taxon>Magnetospirillum</taxon>
    </lineage>
</organism>
<protein>
    <submittedName>
        <fullName evidence="7">Peptide ABC transporter substrate-binding protein</fullName>
    </submittedName>
</protein>
<dbReference type="Gene3D" id="3.90.76.10">
    <property type="entry name" value="Dipeptide-binding Protein, Domain 1"/>
    <property type="match status" value="1"/>
</dbReference>
<reference evidence="7 8" key="1">
    <citation type="submission" date="2021-04" db="EMBL/GenBank/DDBJ databases">
        <title>Magnetospirillum sulfuroxidans sp. nov., a facultative chemolithoautotrophic sulfur-oxidizing alphaproteobacterium isolated from freshwater sediment and proposals for Paramagetospirillum gen. nov., and Magnetospirillaceae fam. nov.</title>
        <authorList>
            <person name="Koziaeva V."/>
            <person name="Geelhoed J.S."/>
            <person name="Sorokin D.Y."/>
            <person name="Grouzdev D.S."/>
        </authorList>
    </citation>
    <scope>NUCLEOTIDE SEQUENCE [LARGE SCALE GENOMIC DNA]</scope>
    <source>
        <strain evidence="7 8">J10</strain>
    </source>
</reference>
<dbReference type="InterPro" id="IPR030678">
    <property type="entry name" value="Peptide/Ni-bd"/>
</dbReference>
<dbReference type="Proteomes" id="UP000680714">
    <property type="component" value="Unassembled WGS sequence"/>
</dbReference>
<evidence type="ECO:0000256" key="2">
    <source>
        <dbReference type="ARBA" id="ARBA00005695"/>
    </source>
</evidence>
<proteinExistence type="inferred from homology"/>
<dbReference type="InterPro" id="IPR039424">
    <property type="entry name" value="SBP_5"/>
</dbReference>
<dbReference type="Pfam" id="PF00496">
    <property type="entry name" value="SBP_bac_5"/>
    <property type="match status" value="1"/>
</dbReference>
<evidence type="ECO:0000313" key="7">
    <source>
        <dbReference type="EMBL" id="MBR9971871.1"/>
    </source>
</evidence>
<dbReference type="CDD" id="cd08513">
    <property type="entry name" value="PBP2_thermophilic_Hb8_like"/>
    <property type="match status" value="1"/>
</dbReference>
<dbReference type="SUPFAM" id="SSF53850">
    <property type="entry name" value="Periplasmic binding protein-like II"/>
    <property type="match status" value="1"/>
</dbReference>
<dbReference type="Gene3D" id="3.10.105.10">
    <property type="entry name" value="Dipeptide-binding Protein, Domain 3"/>
    <property type="match status" value="1"/>
</dbReference>
<evidence type="ECO:0000256" key="1">
    <source>
        <dbReference type="ARBA" id="ARBA00004418"/>
    </source>
</evidence>
<keyword evidence="8" id="KW-1185">Reference proteome</keyword>
<feature type="domain" description="Solute-binding protein family 5" evidence="6">
    <location>
        <begin position="85"/>
        <end position="454"/>
    </location>
</feature>
<evidence type="ECO:0000256" key="4">
    <source>
        <dbReference type="ARBA" id="ARBA00022729"/>
    </source>
</evidence>
<accession>A0ABS5IBR8</accession>